<feature type="compositionally biased region" description="Polar residues" evidence="4">
    <location>
        <begin position="398"/>
        <end position="414"/>
    </location>
</feature>
<feature type="DNA-binding region" description="HMG box" evidence="3">
    <location>
        <begin position="109"/>
        <end position="180"/>
    </location>
</feature>
<dbReference type="AlphaFoldDB" id="A0A9N9BXY4"/>
<dbReference type="Pfam" id="PF00505">
    <property type="entry name" value="HMG_box"/>
    <property type="match status" value="1"/>
</dbReference>
<keyword evidence="1 3" id="KW-0238">DNA-binding</keyword>
<protein>
    <submittedName>
        <fullName evidence="6">830_t:CDS:1</fullName>
    </submittedName>
</protein>
<dbReference type="SUPFAM" id="SSF47095">
    <property type="entry name" value="HMG-box"/>
    <property type="match status" value="1"/>
</dbReference>
<evidence type="ECO:0000313" key="6">
    <source>
        <dbReference type="EMBL" id="CAG8581793.1"/>
    </source>
</evidence>
<dbReference type="GO" id="GO:0000978">
    <property type="term" value="F:RNA polymerase II cis-regulatory region sequence-specific DNA binding"/>
    <property type="evidence" value="ECO:0007669"/>
    <property type="project" value="TreeGrafter"/>
</dbReference>
<evidence type="ECO:0000256" key="2">
    <source>
        <dbReference type="ARBA" id="ARBA00023163"/>
    </source>
</evidence>
<evidence type="ECO:0000256" key="1">
    <source>
        <dbReference type="ARBA" id="ARBA00023125"/>
    </source>
</evidence>
<keyword evidence="7" id="KW-1185">Reference proteome</keyword>
<dbReference type="PANTHER" id="PTHR10270:SF161">
    <property type="entry name" value="SEX-DETERMINING REGION Y PROTEIN"/>
    <property type="match status" value="1"/>
</dbReference>
<dbReference type="Gene3D" id="1.10.30.10">
    <property type="entry name" value="High mobility group box domain"/>
    <property type="match status" value="1"/>
</dbReference>
<dbReference type="InterPro" id="IPR036910">
    <property type="entry name" value="HMG_box_dom_sf"/>
</dbReference>
<evidence type="ECO:0000313" key="7">
    <source>
        <dbReference type="Proteomes" id="UP000789739"/>
    </source>
</evidence>
<dbReference type="PANTHER" id="PTHR10270">
    <property type="entry name" value="SOX TRANSCRIPTION FACTOR"/>
    <property type="match status" value="1"/>
</dbReference>
<dbReference type="PROSITE" id="PS50118">
    <property type="entry name" value="HMG_BOX_2"/>
    <property type="match status" value="1"/>
</dbReference>
<evidence type="ECO:0000256" key="4">
    <source>
        <dbReference type="SAM" id="MobiDB-lite"/>
    </source>
</evidence>
<gene>
    <name evidence="6" type="ORF">PBRASI_LOCUS6658</name>
</gene>
<proteinExistence type="predicted"/>
<dbReference type="GO" id="GO:0005634">
    <property type="term" value="C:nucleus"/>
    <property type="evidence" value="ECO:0007669"/>
    <property type="project" value="UniProtKB-UniRule"/>
</dbReference>
<feature type="region of interest" description="Disordered" evidence="4">
    <location>
        <begin position="388"/>
        <end position="414"/>
    </location>
</feature>
<sequence>MTRVLRFNNRSTCRKTNHLLGTSVSSNNSLRSPTAEHNNSNNISTMKSKLNSKQGGKLYDMPEPHVINEIIDEAINSVDPHVMTKIRSFVTIPVEDLIRPKRKSRKGQTPRPQNLFVLYRRDMQAKMINCAGARVGSDLPFVSKKASFEWEHVSPDIKIIYETLAELAKTIHEKIYPNYVYRPRKRREKNPNGHSLEDRLNSDGQYYNWDRLRNASINGHEIQFVHENISEVSPGKNAERNPRAINQRHIVSKRNIPTHCSDAYCDYIPYQQTQPIQHPHQRQQLQPCTRHSPHTCNEYANHHVHPQYLPSYAKLESQEDYPPRSNFNNIQCFHDCPASPPNASQENRQQLAATETTRASFITSTHLSTHPMASSLYPTPFPPYFDSQQQKAALPYTPSHSGHSTPSECTLPSPISNHSPLTQSFLFPHYKPTCHPIDNIVSGVPRLEADVMVASYDRKLCRSFGAP</sequence>
<dbReference type="GO" id="GO:0030154">
    <property type="term" value="P:cell differentiation"/>
    <property type="evidence" value="ECO:0007669"/>
    <property type="project" value="TreeGrafter"/>
</dbReference>
<keyword evidence="3" id="KW-0539">Nucleus</keyword>
<reference evidence="6" key="1">
    <citation type="submission" date="2021-06" db="EMBL/GenBank/DDBJ databases">
        <authorList>
            <person name="Kallberg Y."/>
            <person name="Tangrot J."/>
            <person name="Rosling A."/>
        </authorList>
    </citation>
    <scope>NUCLEOTIDE SEQUENCE</scope>
    <source>
        <strain evidence="6">BR232B</strain>
    </source>
</reference>
<evidence type="ECO:0000259" key="5">
    <source>
        <dbReference type="PROSITE" id="PS50118"/>
    </source>
</evidence>
<dbReference type="GO" id="GO:0001228">
    <property type="term" value="F:DNA-binding transcription activator activity, RNA polymerase II-specific"/>
    <property type="evidence" value="ECO:0007669"/>
    <property type="project" value="TreeGrafter"/>
</dbReference>
<dbReference type="InterPro" id="IPR009071">
    <property type="entry name" value="HMG_box_dom"/>
</dbReference>
<accession>A0A9N9BXY4</accession>
<dbReference type="Proteomes" id="UP000789739">
    <property type="component" value="Unassembled WGS sequence"/>
</dbReference>
<organism evidence="6 7">
    <name type="scientific">Paraglomus brasilianum</name>
    <dbReference type="NCBI Taxonomy" id="144538"/>
    <lineage>
        <taxon>Eukaryota</taxon>
        <taxon>Fungi</taxon>
        <taxon>Fungi incertae sedis</taxon>
        <taxon>Mucoromycota</taxon>
        <taxon>Glomeromycotina</taxon>
        <taxon>Glomeromycetes</taxon>
        <taxon>Paraglomerales</taxon>
        <taxon>Paraglomeraceae</taxon>
        <taxon>Paraglomus</taxon>
    </lineage>
</organism>
<dbReference type="EMBL" id="CAJVPI010000911">
    <property type="protein sequence ID" value="CAG8581793.1"/>
    <property type="molecule type" value="Genomic_DNA"/>
</dbReference>
<comment type="caution">
    <text evidence="6">The sequence shown here is derived from an EMBL/GenBank/DDBJ whole genome shotgun (WGS) entry which is preliminary data.</text>
</comment>
<dbReference type="OrthoDB" id="6247875at2759"/>
<name>A0A9N9BXY4_9GLOM</name>
<feature type="region of interest" description="Disordered" evidence="4">
    <location>
        <begin position="19"/>
        <end position="57"/>
    </location>
</feature>
<feature type="domain" description="HMG box" evidence="5">
    <location>
        <begin position="109"/>
        <end position="180"/>
    </location>
</feature>
<keyword evidence="2" id="KW-0804">Transcription</keyword>
<evidence type="ECO:0000256" key="3">
    <source>
        <dbReference type="PROSITE-ProRule" id="PRU00267"/>
    </source>
</evidence>
<feature type="compositionally biased region" description="Polar residues" evidence="4">
    <location>
        <begin position="19"/>
        <end position="54"/>
    </location>
</feature>
<dbReference type="InterPro" id="IPR050140">
    <property type="entry name" value="SRY-related_HMG-box_TF-like"/>
</dbReference>